<feature type="compositionally biased region" description="Polar residues" evidence="1">
    <location>
        <begin position="16"/>
        <end position="29"/>
    </location>
</feature>
<comment type="caution">
    <text evidence="3">The sequence shown here is derived from an EMBL/GenBank/DDBJ whole genome shotgun (WGS) entry which is preliminary data.</text>
</comment>
<evidence type="ECO:0000259" key="2">
    <source>
        <dbReference type="Pfam" id="PF07734"/>
    </source>
</evidence>
<accession>A0ABS8WPC9</accession>
<reference evidence="3 4" key="1">
    <citation type="journal article" date="2021" name="BMC Genomics">
        <title>Datura genome reveals duplications of psychoactive alkaloid biosynthetic genes and high mutation rate following tissue culture.</title>
        <authorList>
            <person name="Rajewski A."/>
            <person name="Carter-House D."/>
            <person name="Stajich J."/>
            <person name="Litt A."/>
        </authorList>
    </citation>
    <scope>NUCLEOTIDE SEQUENCE [LARGE SCALE GENOMIC DNA]</scope>
    <source>
        <strain evidence="3">AR-01</strain>
    </source>
</reference>
<feature type="region of interest" description="Disordered" evidence="1">
    <location>
        <begin position="1"/>
        <end position="29"/>
    </location>
</feature>
<sequence>MEDEGCDRHPKRSKPTNHCQFPSTSMQESTSTIPILPEELISEILSRLPVKPLLKFRIIGSVNGLICLSTENDHLFMWNPSIRKYTKLPDPKPRLRKVYWRQYGFGYDEFHDDYKIVGIFFFDEYGTTNKDEIKIYSLKSDSWRSVDPCPIEDLSIDSGEIVIVFGSTSVIYNLKNGSLRLSKVISVVGCHEVMKADIRTTNPPPTDITDQNDEALLSPFSMFTPMCTDALFSMFIEQNLAMFTNCASYLIHTFEVEVTFLFDIEMVLLALSYDKEMDHGVQTTW</sequence>
<dbReference type="InterPro" id="IPR017451">
    <property type="entry name" value="F-box-assoc_interact_dom"/>
</dbReference>
<organism evidence="3 4">
    <name type="scientific">Datura stramonium</name>
    <name type="common">Jimsonweed</name>
    <name type="synonym">Common thornapple</name>
    <dbReference type="NCBI Taxonomy" id="4076"/>
    <lineage>
        <taxon>Eukaryota</taxon>
        <taxon>Viridiplantae</taxon>
        <taxon>Streptophyta</taxon>
        <taxon>Embryophyta</taxon>
        <taxon>Tracheophyta</taxon>
        <taxon>Spermatophyta</taxon>
        <taxon>Magnoliopsida</taxon>
        <taxon>eudicotyledons</taxon>
        <taxon>Gunneridae</taxon>
        <taxon>Pentapetalae</taxon>
        <taxon>asterids</taxon>
        <taxon>lamiids</taxon>
        <taxon>Solanales</taxon>
        <taxon>Solanaceae</taxon>
        <taxon>Solanoideae</taxon>
        <taxon>Datureae</taxon>
        <taxon>Datura</taxon>
    </lineage>
</organism>
<dbReference type="InterPro" id="IPR006527">
    <property type="entry name" value="F-box-assoc_dom_typ1"/>
</dbReference>
<proteinExistence type="predicted"/>
<evidence type="ECO:0000313" key="4">
    <source>
        <dbReference type="Proteomes" id="UP000823775"/>
    </source>
</evidence>
<dbReference type="NCBIfam" id="TIGR01640">
    <property type="entry name" value="F_box_assoc_1"/>
    <property type="match status" value="1"/>
</dbReference>
<dbReference type="PANTHER" id="PTHR31672:SF13">
    <property type="entry name" value="F-BOX PROTEIN CPR30-LIKE"/>
    <property type="match status" value="1"/>
</dbReference>
<name>A0ABS8WPC9_DATST</name>
<gene>
    <name evidence="3" type="ORF">HAX54_053208</name>
</gene>
<dbReference type="InterPro" id="IPR050796">
    <property type="entry name" value="SCF_F-box_component"/>
</dbReference>
<dbReference type="EMBL" id="JACEIK010009840">
    <property type="protein sequence ID" value="MCE3214742.1"/>
    <property type="molecule type" value="Genomic_DNA"/>
</dbReference>
<evidence type="ECO:0000256" key="1">
    <source>
        <dbReference type="SAM" id="MobiDB-lite"/>
    </source>
</evidence>
<dbReference type="Proteomes" id="UP000823775">
    <property type="component" value="Unassembled WGS sequence"/>
</dbReference>
<evidence type="ECO:0000313" key="3">
    <source>
        <dbReference type="EMBL" id="MCE3214742.1"/>
    </source>
</evidence>
<dbReference type="Pfam" id="PF07734">
    <property type="entry name" value="FBA_1"/>
    <property type="match status" value="1"/>
</dbReference>
<dbReference type="PANTHER" id="PTHR31672">
    <property type="entry name" value="BNACNNG10540D PROTEIN"/>
    <property type="match status" value="1"/>
</dbReference>
<feature type="domain" description="F-box associated beta-propeller type 1" evidence="2">
    <location>
        <begin position="53"/>
        <end position="175"/>
    </location>
</feature>
<protein>
    <recommendedName>
        <fullName evidence="2">F-box associated beta-propeller type 1 domain-containing protein</fullName>
    </recommendedName>
</protein>
<keyword evidence="4" id="KW-1185">Reference proteome</keyword>